<dbReference type="PROSITE" id="PS51257">
    <property type="entry name" value="PROKAR_LIPOPROTEIN"/>
    <property type="match status" value="1"/>
</dbReference>
<name>A0ABQ4PZC6_9BURK</name>
<proteinExistence type="predicted"/>
<dbReference type="EMBL" id="BPMK01000001">
    <property type="protein sequence ID" value="GIZ50238.1"/>
    <property type="molecule type" value="Genomic_DNA"/>
</dbReference>
<feature type="compositionally biased region" description="Low complexity" evidence="1">
    <location>
        <begin position="21"/>
        <end position="32"/>
    </location>
</feature>
<feature type="region of interest" description="Disordered" evidence="1">
    <location>
        <begin position="21"/>
        <end position="48"/>
    </location>
</feature>
<organism evidence="3 4">
    <name type="scientific">Noviherbaspirillum aridicola</name>
    <dbReference type="NCBI Taxonomy" id="2849687"/>
    <lineage>
        <taxon>Bacteria</taxon>
        <taxon>Pseudomonadati</taxon>
        <taxon>Pseudomonadota</taxon>
        <taxon>Betaproteobacteria</taxon>
        <taxon>Burkholderiales</taxon>
        <taxon>Oxalobacteraceae</taxon>
        <taxon>Noviherbaspirillum</taxon>
    </lineage>
</organism>
<gene>
    <name evidence="3" type="ORF">NCCP691_02520</name>
</gene>
<feature type="signal peptide" evidence="2">
    <location>
        <begin position="1"/>
        <end position="18"/>
    </location>
</feature>
<evidence type="ECO:0000256" key="2">
    <source>
        <dbReference type="SAM" id="SignalP"/>
    </source>
</evidence>
<dbReference type="Proteomes" id="UP000887222">
    <property type="component" value="Unassembled WGS sequence"/>
</dbReference>
<feature type="chain" id="PRO_5047439272" evidence="2">
    <location>
        <begin position="19"/>
        <end position="62"/>
    </location>
</feature>
<evidence type="ECO:0000256" key="1">
    <source>
        <dbReference type="SAM" id="MobiDB-lite"/>
    </source>
</evidence>
<keyword evidence="2" id="KW-0732">Signal</keyword>
<keyword evidence="4" id="KW-1185">Reference proteome</keyword>
<comment type="caution">
    <text evidence="3">The sequence shown here is derived from an EMBL/GenBank/DDBJ whole genome shotgun (WGS) entry which is preliminary data.</text>
</comment>
<accession>A0ABQ4PZC6</accession>
<protein>
    <submittedName>
        <fullName evidence="3">Uncharacterized protein</fullName>
    </submittedName>
</protein>
<evidence type="ECO:0000313" key="3">
    <source>
        <dbReference type="EMBL" id="GIZ50238.1"/>
    </source>
</evidence>
<dbReference type="RefSeq" id="WP_220806414.1">
    <property type="nucleotide sequence ID" value="NZ_BPMK01000001.1"/>
</dbReference>
<sequence length="62" mass="6658">MKNILPLTLLVLSVSACSGMRGMESSGGSSQSLRAYPESNYNSTNYPVVDPRTGELTYYHGG</sequence>
<reference evidence="3 4" key="1">
    <citation type="journal article" date="2022" name="Int. J. Syst. Evol. Microbiol.">
        <title>Noviherbaspirillum aridicola sp. nov., isolated from an arid soil in Pakistan.</title>
        <authorList>
            <person name="Khan I.U."/>
            <person name="Saqib M."/>
            <person name="Amin A."/>
            <person name="Hussain F."/>
            <person name="Li L."/>
            <person name="Liu Y.H."/>
            <person name="Fang B.Z."/>
            <person name="Ahmed I."/>
            <person name="Li W.J."/>
        </authorList>
    </citation>
    <scope>NUCLEOTIDE SEQUENCE [LARGE SCALE GENOMIC DNA]</scope>
    <source>
        <strain evidence="3 4">NCCP-691</strain>
    </source>
</reference>
<evidence type="ECO:0000313" key="4">
    <source>
        <dbReference type="Proteomes" id="UP000887222"/>
    </source>
</evidence>